<evidence type="ECO:0000313" key="2">
    <source>
        <dbReference type="Proteomes" id="UP000664032"/>
    </source>
</evidence>
<protein>
    <submittedName>
        <fullName evidence="1">Uncharacterized protein</fullName>
    </submittedName>
</protein>
<gene>
    <name evidence="1" type="ORF">JR316_0012308</name>
</gene>
<evidence type="ECO:0000313" key="1">
    <source>
        <dbReference type="EMBL" id="KAH9475197.1"/>
    </source>
</evidence>
<dbReference type="Proteomes" id="UP000664032">
    <property type="component" value="Unassembled WGS sequence"/>
</dbReference>
<accession>A0ACB8GIG8</accession>
<sequence>MCSRIFSIIALLYAFCVISLVNAHPGSHHGSFLQKHNGHNQLHNRLISRNNVTESSIAPQVENRRRIRNSCVRKPQDTISSTSITSSHVLSTQTPKPSSTNVAATKTAKLAAAGIQASAAPTAVRTSPADPYLLELSKPYNNANNPLFNKVYVGQMTYYAQGLGACGDTYDDSSFTAAVSKLLYDAWPGATASRNRNPICGPYVGGRKIINDLGLFVTAVPGSEFINIGGDGFPNCDPQSQCHVPLTATVKHGNKSIQVKIVDRCEACAEGDIDLTPTAFAALADMSLGRTSELLKWKVRDLQALTM</sequence>
<dbReference type="EMBL" id="JAFIQS020000012">
    <property type="protein sequence ID" value="KAH9475197.1"/>
    <property type="molecule type" value="Genomic_DNA"/>
</dbReference>
<reference evidence="1" key="1">
    <citation type="submission" date="2021-10" db="EMBL/GenBank/DDBJ databases">
        <title>Psilocybe cubensis genome.</title>
        <authorList>
            <person name="Mckernan K.J."/>
            <person name="Crawford S."/>
            <person name="Trippe A."/>
            <person name="Kane L.T."/>
            <person name="Mclaughlin S."/>
        </authorList>
    </citation>
    <scope>NUCLEOTIDE SEQUENCE</scope>
    <source>
        <strain evidence="1">MGC-MH-2018</strain>
    </source>
</reference>
<comment type="caution">
    <text evidence="1">The sequence shown here is derived from an EMBL/GenBank/DDBJ whole genome shotgun (WGS) entry which is preliminary data.</text>
</comment>
<proteinExistence type="predicted"/>
<keyword evidence="2" id="KW-1185">Reference proteome</keyword>
<name>A0ACB8GIG8_PSICU</name>
<organism evidence="1 2">
    <name type="scientific">Psilocybe cubensis</name>
    <name type="common">Psychedelic mushroom</name>
    <name type="synonym">Stropharia cubensis</name>
    <dbReference type="NCBI Taxonomy" id="181762"/>
    <lineage>
        <taxon>Eukaryota</taxon>
        <taxon>Fungi</taxon>
        <taxon>Dikarya</taxon>
        <taxon>Basidiomycota</taxon>
        <taxon>Agaricomycotina</taxon>
        <taxon>Agaricomycetes</taxon>
        <taxon>Agaricomycetidae</taxon>
        <taxon>Agaricales</taxon>
        <taxon>Agaricineae</taxon>
        <taxon>Strophariaceae</taxon>
        <taxon>Psilocybe</taxon>
    </lineage>
</organism>